<dbReference type="GO" id="GO:0030008">
    <property type="term" value="C:TRAPP complex"/>
    <property type="evidence" value="ECO:0007669"/>
    <property type="project" value="TreeGrafter"/>
</dbReference>
<dbReference type="Gene3D" id="3.30.1380.20">
    <property type="entry name" value="Trafficking protein particle complex subunit 3"/>
    <property type="match status" value="1"/>
</dbReference>
<dbReference type="InterPro" id="IPR037992">
    <property type="entry name" value="TRAPPC6/Trs33"/>
</dbReference>
<dbReference type="InterPro" id="IPR024096">
    <property type="entry name" value="NO_sig/Golgi_transp_ligand-bd"/>
</dbReference>
<dbReference type="PANTHER" id="PTHR12817">
    <property type="entry name" value="TRAFFICKING PROTEIN PARTICLE COMPLEX SUBUNIT 6B"/>
    <property type="match status" value="1"/>
</dbReference>
<organism evidence="4 6">
    <name type="scientific">Dracunculus medinensis</name>
    <name type="common">Guinea worm</name>
    <dbReference type="NCBI Taxonomy" id="318479"/>
    <lineage>
        <taxon>Eukaryota</taxon>
        <taxon>Metazoa</taxon>
        <taxon>Ecdysozoa</taxon>
        <taxon>Nematoda</taxon>
        <taxon>Chromadorea</taxon>
        <taxon>Rhabditida</taxon>
        <taxon>Spirurina</taxon>
        <taxon>Dracunculoidea</taxon>
        <taxon>Dracunculidae</taxon>
        <taxon>Dracunculus</taxon>
    </lineage>
</organism>
<dbReference type="PANTHER" id="PTHR12817:SF0">
    <property type="entry name" value="GEO08327P1"/>
    <property type="match status" value="1"/>
</dbReference>
<evidence type="ECO:0000313" key="4">
    <source>
        <dbReference type="Proteomes" id="UP000038040"/>
    </source>
</evidence>
<gene>
    <name evidence="3" type="ORF">DME_LOCUS4726</name>
</gene>
<dbReference type="SUPFAM" id="SSF111126">
    <property type="entry name" value="Ligand-binding domain in the NO signalling and Golgi transport"/>
    <property type="match status" value="1"/>
</dbReference>
<dbReference type="CDD" id="cd14944">
    <property type="entry name" value="TRAPPC6A_Trs33"/>
    <property type="match status" value="1"/>
</dbReference>
<dbReference type="InterPro" id="IPR007194">
    <property type="entry name" value="TRAPP_component"/>
</dbReference>
<dbReference type="GO" id="GO:0005801">
    <property type="term" value="C:cis-Golgi network"/>
    <property type="evidence" value="ECO:0007669"/>
    <property type="project" value="TreeGrafter"/>
</dbReference>
<comment type="subcellular location">
    <subcellularLocation>
        <location evidence="1">Golgi apparatus</location>
        <location evidence="1">cis-Golgi network</location>
    </subcellularLocation>
</comment>
<protein>
    <submittedName>
        <fullName evidence="6">Trafficking protein particle complex subunit 6B</fullName>
    </submittedName>
</protein>
<sequence>MAINELQTELAERRKEWIEGLQNETHSIPSIHSEQLNLVKLCCLQSNAETRLEALGFRVGYILVEKVTKDIPRLLTELDKVKFICKEFWTAAFGKQVDNLRTNHQGVYVVQDNKFFTVANFAEGKQYLKESSIFLALPCGIIRGALSNLGIESLVTTSVEALPLVKFHVQLQKSPVP</sequence>
<evidence type="ECO:0000313" key="6">
    <source>
        <dbReference type="WBParaSite" id="DME_0000036601-mRNA-1"/>
    </source>
</evidence>
<dbReference type="WBParaSite" id="DME_0000036601-mRNA-1">
    <property type="protein sequence ID" value="DME_0000036601-mRNA-1"/>
    <property type="gene ID" value="DME_0000036601"/>
</dbReference>
<dbReference type="GO" id="GO:0006888">
    <property type="term" value="P:endoplasmic reticulum to Golgi vesicle-mediated transport"/>
    <property type="evidence" value="ECO:0007669"/>
    <property type="project" value="TreeGrafter"/>
</dbReference>
<dbReference type="GO" id="GO:0005802">
    <property type="term" value="C:trans-Golgi network"/>
    <property type="evidence" value="ECO:0007669"/>
    <property type="project" value="TreeGrafter"/>
</dbReference>
<name>A0A158Q2L2_DRAME</name>
<comment type="similarity">
    <text evidence="2">Belongs to the TRAPP small subunits family. BET3 subfamily.</text>
</comment>
<evidence type="ECO:0000313" key="5">
    <source>
        <dbReference type="Proteomes" id="UP000274756"/>
    </source>
</evidence>
<dbReference type="AlphaFoldDB" id="A0A158Q2L2"/>
<proteinExistence type="inferred from homology"/>
<accession>A0A158Q2L2</accession>
<dbReference type="STRING" id="318479.A0A158Q2L2"/>
<dbReference type="OrthoDB" id="941624at2759"/>
<dbReference type="Proteomes" id="UP000038040">
    <property type="component" value="Unplaced"/>
</dbReference>
<dbReference type="Proteomes" id="UP000274756">
    <property type="component" value="Unassembled WGS sequence"/>
</dbReference>
<dbReference type="Pfam" id="PF04051">
    <property type="entry name" value="TRAPP"/>
    <property type="match status" value="1"/>
</dbReference>
<evidence type="ECO:0000256" key="2">
    <source>
        <dbReference type="ARBA" id="ARBA00006218"/>
    </source>
</evidence>
<reference evidence="3 5" key="2">
    <citation type="submission" date="2018-11" db="EMBL/GenBank/DDBJ databases">
        <authorList>
            <consortium name="Pathogen Informatics"/>
        </authorList>
    </citation>
    <scope>NUCLEOTIDE SEQUENCE [LARGE SCALE GENOMIC DNA]</scope>
</reference>
<keyword evidence="5" id="KW-1185">Reference proteome</keyword>
<evidence type="ECO:0000256" key="1">
    <source>
        <dbReference type="ARBA" id="ARBA00004222"/>
    </source>
</evidence>
<dbReference type="EMBL" id="UYYG01001150">
    <property type="protein sequence ID" value="VDN54753.1"/>
    <property type="molecule type" value="Genomic_DNA"/>
</dbReference>
<reference evidence="6" key="1">
    <citation type="submission" date="2016-04" db="UniProtKB">
        <authorList>
            <consortium name="WormBaseParasite"/>
        </authorList>
    </citation>
    <scope>IDENTIFICATION</scope>
</reference>
<evidence type="ECO:0000313" key="3">
    <source>
        <dbReference type="EMBL" id="VDN54753.1"/>
    </source>
</evidence>